<reference evidence="1 2" key="1">
    <citation type="submission" date="2020-02" db="EMBL/GenBank/DDBJ databases">
        <authorList>
            <person name="Ma Q."/>
            <person name="Huang Y."/>
            <person name="Song X."/>
            <person name="Pei D."/>
        </authorList>
    </citation>
    <scope>NUCLEOTIDE SEQUENCE [LARGE SCALE GENOMIC DNA]</scope>
    <source>
        <strain evidence="1">Sxm20200214</strain>
        <tissue evidence="1">Leaf</tissue>
    </source>
</reference>
<accession>A0A8X7VI96</accession>
<name>A0A8X7VI96_BRACI</name>
<evidence type="ECO:0000313" key="1">
    <source>
        <dbReference type="EMBL" id="KAG2311490.1"/>
    </source>
</evidence>
<evidence type="ECO:0000313" key="2">
    <source>
        <dbReference type="Proteomes" id="UP000886595"/>
    </source>
</evidence>
<proteinExistence type="predicted"/>
<gene>
    <name evidence="1" type="ORF">Bca52824_023047</name>
</gene>
<dbReference type="OrthoDB" id="691424at2759"/>
<keyword evidence="2" id="KW-1185">Reference proteome</keyword>
<dbReference type="Proteomes" id="UP000886595">
    <property type="component" value="Unassembled WGS sequence"/>
</dbReference>
<protein>
    <submittedName>
        <fullName evidence="1">Uncharacterized protein</fullName>
    </submittedName>
</protein>
<comment type="caution">
    <text evidence="1">The sequence shown here is derived from an EMBL/GenBank/DDBJ whole genome shotgun (WGS) entry which is preliminary data.</text>
</comment>
<organism evidence="1 2">
    <name type="scientific">Brassica carinata</name>
    <name type="common">Ethiopian mustard</name>
    <name type="synonym">Abyssinian cabbage</name>
    <dbReference type="NCBI Taxonomy" id="52824"/>
    <lineage>
        <taxon>Eukaryota</taxon>
        <taxon>Viridiplantae</taxon>
        <taxon>Streptophyta</taxon>
        <taxon>Embryophyta</taxon>
        <taxon>Tracheophyta</taxon>
        <taxon>Spermatophyta</taxon>
        <taxon>Magnoliopsida</taxon>
        <taxon>eudicotyledons</taxon>
        <taxon>Gunneridae</taxon>
        <taxon>Pentapetalae</taxon>
        <taxon>rosids</taxon>
        <taxon>malvids</taxon>
        <taxon>Brassicales</taxon>
        <taxon>Brassicaceae</taxon>
        <taxon>Brassiceae</taxon>
        <taxon>Brassica</taxon>
    </lineage>
</organism>
<dbReference type="AlphaFoldDB" id="A0A8X7VI96"/>
<dbReference type="EMBL" id="JAAMPC010000005">
    <property type="protein sequence ID" value="KAG2311490.1"/>
    <property type="molecule type" value="Genomic_DNA"/>
</dbReference>
<sequence>MIGEEQEKLDLCHRHFQDEHPAGVNMQPVLKSGLKRLFDHQPFTNALSCSISEKPFLDVTEFEPIFVCIAKMVQNIVEENTPIGKPNVAATALQDSSSTMN</sequence>